<gene>
    <name evidence="1" type="ORF">AVDCRST_MAG79-811</name>
</gene>
<sequence>MDAVTSTLQAQSRTVATEVSARMLRAQLDDQQTRAAQLLAVLPSAPSSDPGRGGRVDTYA</sequence>
<dbReference type="EMBL" id="CADCWC010000154">
    <property type="protein sequence ID" value="CAA9529847.1"/>
    <property type="molecule type" value="Genomic_DNA"/>
</dbReference>
<name>A0A6J4TQD9_9ACTN</name>
<protein>
    <recommendedName>
        <fullName evidence="2">Motility protein</fullName>
    </recommendedName>
</protein>
<evidence type="ECO:0008006" key="2">
    <source>
        <dbReference type="Google" id="ProtNLM"/>
    </source>
</evidence>
<organism evidence="1">
    <name type="scientific">uncultured Thermoleophilia bacterium</name>
    <dbReference type="NCBI Taxonomy" id="1497501"/>
    <lineage>
        <taxon>Bacteria</taxon>
        <taxon>Bacillati</taxon>
        <taxon>Actinomycetota</taxon>
        <taxon>Thermoleophilia</taxon>
        <taxon>environmental samples</taxon>
    </lineage>
</organism>
<proteinExistence type="predicted"/>
<reference evidence="1" key="1">
    <citation type="submission" date="2020-02" db="EMBL/GenBank/DDBJ databases">
        <authorList>
            <person name="Meier V. D."/>
        </authorList>
    </citation>
    <scope>NUCLEOTIDE SEQUENCE</scope>
    <source>
        <strain evidence="1">AVDCRST_MAG79</strain>
    </source>
</reference>
<dbReference type="AlphaFoldDB" id="A0A6J4TQD9"/>
<dbReference type="Pfam" id="PF14070">
    <property type="entry name" value="YjfB_motility"/>
    <property type="match status" value="1"/>
</dbReference>
<evidence type="ECO:0000313" key="1">
    <source>
        <dbReference type="EMBL" id="CAA9529847.1"/>
    </source>
</evidence>
<dbReference type="InterPro" id="IPR025906">
    <property type="entry name" value="YjfB_motility"/>
</dbReference>
<accession>A0A6J4TQD9</accession>